<evidence type="ECO:0000256" key="19">
    <source>
        <dbReference type="ARBA" id="ARBA00032454"/>
    </source>
</evidence>
<keyword evidence="18 23" id="KW-0961">Cell wall biogenesis/degradation</keyword>
<feature type="region of interest" description="Disordered" evidence="25">
    <location>
        <begin position="1"/>
        <end position="23"/>
    </location>
</feature>
<keyword evidence="11 23" id="KW-0808">Transferase</keyword>
<comment type="function">
    <text evidence="1 23">Cell wall formation. Synthesis of cross-linked peptidoglycan from the lipid intermediates. The enzyme has a penicillin-insensitive transglycosylase N-terminal domain (formation of linear glycan strands) and a penicillin-sensitive transpeptidase C-terminal domain (cross-linking of the peptide subunits).</text>
</comment>
<comment type="subcellular location">
    <subcellularLocation>
        <location evidence="2">Cell membrane</location>
    </subcellularLocation>
</comment>
<dbReference type="Gene3D" id="1.10.3810.10">
    <property type="entry name" value="Biosynthetic peptidoglycan transglycosylase-like"/>
    <property type="match status" value="1"/>
</dbReference>
<evidence type="ECO:0000256" key="14">
    <source>
        <dbReference type="ARBA" id="ARBA00022984"/>
    </source>
</evidence>
<dbReference type="InterPro" id="IPR011813">
    <property type="entry name" value="PBP_1b"/>
</dbReference>
<dbReference type="Pfam" id="PF00912">
    <property type="entry name" value="Transgly"/>
    <property type="match status" value="1"/>
</dbReference>
<evidence type="ECO:0000259" key="27">
    <source>
        <dbReference type="Pfam" id="PF00912"/>
    </source>
</evidence>
<evidence type="ECO:0000256" key="24">
    <source>
        <dbReference type="PIRSR" id="PIRSR002799-1"/>
    </source>
</evidence>
<dbReference type="InterPro" id="IPR036950">
    <property type="entry name" value="PBP_transglycosylase"/>
</dbReference>
<dbReference type="Pfam" id="PF00905">
    <property type="entry name" value="Transpeptidase"/>
    <property type="match status" value="1"/>
</dbReference>
<keyword evidence="15" id="KW-0472">Membrane</keyword>
<dbReference type="Gene3D" id="1.20.5.100">
    <property type="entry name" value="Cytochrome c1, transmembrane anchor, C-terminal"/>
    <property type="match status" value="1"/>
</dbReference>
<dbReference type="EMBL" id="AP014545">
    <property type="protein sequence ID" value="BBB27671.1"/>
    <property type="molecule type" value="Genomic_DNA"/>
</dbReference>
<dbReference type="NCBIfam" id="TIGR02071">
    <property type="entry name" value="PBP_1b"/>
    <property type="match status" value="1"/>
</dbReference>
<keyword evidence="7" id="KW-1003">Cell membrane</keyword>
<dbReference type="SUPFAM" id="SSF56601">
    <property type="entry name" value="beta-lactamase/transpeptidase-like"/>
    <property type="match status" value="1"/>
</dbReference>
<dbReference type="GO" id="GO:0005886">
    <property type="term" value="C:plasma membrane"/>
    <property type="evidence" value="ECO:0007669"/>
    <property type="project" value="UniProtKB-SubCell"/>
</dbReference>
<comment type="catalytic activity">
    <reaction evidence="21">
        <text>[GlcNAc-(1-&gt;4)-Mur2Ac(oyl-L-Ala-gamma-D-Glu-L-Lys-D-Ala-D-Ala)](n)-di-trans,octa-cis-undecaprenyl diphosphate + beta-D-GlcNAc-(1-&gt;4)-Mur2Ac(oyl-L-Ala-gamma-D-Glu-L-Lys-D-Ala-D-Ala)-di-trans,octa-cis-undecaprenyl diphosphate = [GlcNAc-(1-&gt;4)-Mur2Ac(oyl-L-Ala-gamma-D-Glu-L-Lys-D-Ala-D-Ala)](n+1)-di-trans,octa-cis-undecaprenyl diphosphate + di-trans,octa-cis-undecaprenyl diphosphate + H(+)</text>
        <dbReference type="Rhea" id="RHEA:23708"/>
        <dbReference type="Rhea" id="RHEA-COMP:9602"/>
        <dbReference type="Rhea" id="RHEA-COMP:9603"/>
        <dbReference type="ChEBI" id="CHEBI:15378"/>
        <dbReference type="ChEBI" id="CHEBI:58405"/>
        <dbReference type="ChEBI" id="CHEBI:60033"/>
        <dbReference type="ChEBI" id="CHEBI:78435"/>
        <dbReference type="EC" id="2.4.99.28"/>
    </reaction>
</comment>
<feature type="active site" description="Proton donor; for transglycosylase activity" evidence="24">
    <location>
        <position position="196"/>
    </location>
</feature>
<dbReference type="PIRSF" id="PIRSF002799">
    <property type="entry name" value="PBP_1b"/>
    <property type="match status" value="1"/>
</dbReference>
<keyword evidence="10 23" id="KW-0328">Glycosyltransferase</keyword>
<evidence type="ECO:0000256" key="9">
    <source>
        <dbReference type="ARBA" id="ARBA00022670"/>
    </source>
</evidence>
<dbReference type="PANTHER" id="PTHR32282">
    <property type="entry name" value="BINDING PROTEIN TRANSPEPTIDASE, PUTATIVE-RELATED"/>
    <property type="match status" value="1"/>
</dbReference>
<dbReference type="InterPro" id="IPR050396">
    <property type="entry name" value="Glycosyltr_51/Transpeptidase"/>
</dbReference>
<evidence type="ECO:0000256" key="25">
    <source>
        <dbReference type="SAM" id="MobiDB-lite"/>
    </source>
</evidence>
<evidence type="ECO:0000256" key="3">
    <source>
        <dbReference type="ARBA" id="ARBA00004752"/>
    </source>
</evidence>
<dbReference type="InterPro" id="IPR023346">
    <property type="entry name" value="Lysozyme-like_dom_sf"/>
</dbReference>
<evidence type="ECO:0000256" key="13">
    <source>
        <dbReference type="ARBA" id="ARBA00022960"/>
    </source>
</evidence>
<comment type="catalytic activity">
    <reaction evidence="20">
        <text>Preferential cleavage: (Ac)2-L-Lys-D-Ala-|-D-Ala. Also transpeptidation of peptidyl-alanyl moieties that are N-acyl substituents of D-alanine.</text>
        <dbReference type="EC" id="3.4.16.4"/>
    </reaction>
</comment>
<evidence type="ECO:0000256" key="11">
    <source>
        <dbReference type="ARBA" id="ARBA00022679"/>
    </source>
</evidence>
<dbReference type="InterPro" id="IPR028166">
    <property type="entry name" value="UB2H"/>
</dbReference>
<dbReference type="GO" id="GO:0008955">
    <property type="term" value="F:peptidoglycan glycosyltransferase activity"/>
    <property type="evidence" value="ECO:0007669"/>
    <property type="project" value="UniProtKB-UniRule"/>
</dbReference>
<evidence type="ECO:0000256" key="21">
    <source>
        <dbReference type="ARBA" id="ARBA00049902"/>
    </source>
</evidence>
<comment type="similarity">
    <text evidence="4 23">In the C-terminal section; belongs to the transpeptidase family.</text>
</comment>
<evidence type="ECO:0000256" key="2">
    <source>
        <dbReference type="ARBA" id="ARBA00004236"/>
    </source>
</evidence>
<protein>
    <recommendedName>
        <fullName evidence="6 22">Penicillin-binding protein 1B</fullName>
        <shortName evidence="23">PBP-1b</shortName>
        <shortName evidence="23">PBP1b</shortName>
    </recommendedName>
    <alternativeName>
        <fullName evidence="19 23">Murein polymerase</fullName>
    </alternativeName>
</protein>
<evidence type="ECO:0000259" key="26">
    <source>
        <dbReference type="Pfam" id="PF00905"/>
    </source>
</evidence>
<dbReference type="FunFam" id="1.10.3810.10:FF:000001">
    <property type="entry name" value="Penicillin-binding protein 1A"/>
    <property type="match status" value="1"/>
</dbReference>
<dbReference type="GO" id="GO:0071555">
    <property type="term" value="P:cell wall organization"/>
    <property type="evidence" value="ECO:0007669"/>
    <property type="project" value="UniProtKB-UniRule"/>
</dbReference>
<accession>A0A7R6PG68</accession>
<dbReference type="Gene3D" id="3.40.710.10">
    <property type="entry name" value="DD-peptidase/beta-lactamase superfamily"/>
    <property type="match status" value="1"/>
</dbReference>
<evidence type="ECO:0000256" key="20">
    <source>
        <dbReference type="ARBA" id="ARBA00034000"/>
    </source>
</evidence>
<feature type="active site" description="Acyl-ester intermediate; for transpeptidase activity" evidence="24">
    <location>
        <position position="476"/>
    </location>
</feature>
<dbReference type="GO" id="GO:0009252">
    <property type="term" value="P:peptidoglycan biosynthetic process"/>
    <property type="evidence" value="ECO:0007669"/>
    <property type="project" value="UniProtKB-UniRule"/>
</dbReference>
<evidence type="ECO:0000256" key="6">
    <source>
        <dbReference type="ARBA" id="ARBA00018637"/>
    </source>
</evidence>
<dbReference type="PANTHER" id="PTHR32282:SF11">
    <property type="entry name" value="PENICILLIN-BINDING PROTEIN 1B"/>
    <property type="match status" value="1"/>
</dbReference>
<dbReference type="GO" id="GO:0006508">
    <property type="term" value="P:proteolysis"/>
    <property type="evidence" value="ECO:0007669"/>
    <property type="project" value="UniProtKB-KW"/>
</dbReference>
<evidence type="ECO:0000256" key="23">
    <source>
        <dbReference type="PIRNR" id="PIRNR002799"/>
    </source>
</evidence>
<keyword evidence="30" id="KW-1185">Reference proteome</keyword>
<dbReference type="Proteomes" id="UP000595663">
    <property type="component" value="Chromosome"/>
</dbReference>
<dbReference type="Gene3D" id="3.30.2060.10">
    <property type="entry name" value="Penicillin-binding protein 1b domain"/>
    <property type="match status" value="1"/>
</dbReference>
<keyword evidence="16" id="KW-0046">Antibiotic resistance</keyword>
<keyword evidence="17" id="KW-0511">Multifunctional enzyme</keyword>
<dbReference type="InterPro" id="IPR001264">
    <property type="entry name" value="Glyco_trans_51"/>
</dbReference>
<feature type="domain" description="Penicillin-binding protein transpeptidase" evidence="26">
    <location>
        <begin position="438"/>
        <end position="690"/>
    </location>
</feature>
<dbReference type="Pfam" id="PF14814">
    <property type="entry name" value="UB2H"/>
    <property type="match status" value="1"/>
</dbReference>
<dbReference type="UniPathway" id="UPA00219"/>
<keyword evidence="14 23" id="KW-0573">Peptidoglycan synthesis</keyword>
<evidence type="ECO:0000256" key="12">
    <source>
        <dbReference type="ARBA" id="ARBA00022801"/>
    </source>
</evidence>
<feature type="domain" description="Bifunctional transglycosylase second" evidence="28">
    <location>
        <begin position="77"/>
        <end position="160"/>
    </location>
</feature>
<evidence type="ECO:0000256" key="22">
    <source>
        <dbReference type="NCBIfam" id="TIGR02071"/>
    </source>
</evidence>
<evidence type="ECO:0000256" key="8">
    <source>
        <dbReference type="ARBA" id="ARBA00022645"/>
    </source>
</evidence>
<name>A0A7R6PG68_9GAMM</name>
<dbReference type="OrthoDB" id="9766909at2"/>
<dbReference type="AlphaFoldDB" id="A0A7R6PG68"/>
<dbReference type="SUPFAM" id="SSF53955">
    <property type="entry name" value="Lysozyme-like"/>
    <property type="match status" value="1"/>
</dbReference>
<gene>
    <name evidence="29" type="primary">mrcB</name>
    <name evidence="29" type="ORF">AMJAP_3086</name>
</gene>
<dbReference type="RefSeq" id="WP_019623151.1">
    <property type="nucleotide sequence ID" value="NZ_AP014545.1"/>
</dbReference>
<feature type="compositionally biased region" description="Basic residues" evidence="25">
    <location>
        <begin position="13"/>
        <end position="23"/>
    </location>
</feature>
<feature type="domain" description="Glycosyl transferase family 51" evidence="27">
    <location>
        <begin position="172"/>
        <end position="342"/>
    </location>
</feature>
<dbReference type="GO" id="GO:0046677">
    <property type="term" value="P:response to antibiotic"/>
    <property type="evidence" value="ECO:0007669"/>
    <property type="project" value="UniProtKB-UniRule"/>
</dbReference>
<evidence type="ECO:0000256" key="4">
    <source>
        <dbReference type="ARBA" id="ARBA00007090"/>
    </source>
</evidence>
<evidence type="ECO:0000256" key="5">
    <source>
        <dbReference type="ARBA" id="ARBA00007739"/>
    </source>
</evidence>
<evidence type="ECO:0000256" key="17">
    <source>
        <dbReference type="ARBA" id="ARBA00023268"/>
    </source>
</evidence>
<keyword evidence="8" id="KW-0121">Carboxypeptidase</keyword>
<evidence type="ECO:0000256" key="1">
    <source>
        <dbReference type="ARBA" id="ARBA00002624"/>
    </source>
</evidence>
<dbReference type="GO" id="GO:0008360">
    <property type="term" value="P:regulation of cell shape"/>
    <property type="evidence" value="ECO:0007669"/>
    <property type="project" value="UniProtKB-UniRule"/>
</dbReference>
<evidence type="ECO:0000256" key="18">
    <source>
        <dbReference type="ARBA" id="ARBA00023316"/>
    </source>
</evidence>
<comment type="pathway">
    <text evidence="3 23">Cell wall biogenesis; peptidoglycan biosynthesis.</text>
</comment>
<evidence type="ECO:0000256" key="10">
    <source>
        <dbReference type="ARBA" id="ARBA00022676"/>
    </source>
</evidence>
<evidence type="ECO:0000259" key="28">
    <source>
        <dbReference type="Pfam" id="PF14814"/>
    </source>
</evidence>
<comment type="similarity">
    <text evidence="5 23">In the N-terminal section; belongs to the glycosyltransferase 51 family.</text>
</comment>
<evidence type="ECO:0000256" key="15">
    <source>
        <dbReference type="ARBA" id="ARBA00023136"/>
    </source>
</evidence>
<sequence>MAKKRGAASSRSQKSRKTPPKKSSWKRRLFKLLLKLTLVVLVVAGAGLVYLDAQVKAKFEGKRWALPAKVYARPLELFPGQNLSREDLKIELKGLGYQFTAQASQPGSAEWASSRARVYTRGFDFPDGPEDARKLLIEFRGDQLSAIRDASGRSLPLARLEPALIGGIYPRDNEDRDLIQLSEAPQHLVDALIAIEDRNYYNHYGVSPRGIARAMVANVKAKRFVQGGSTLTQQLIKNFYLSSERSLSRKLAEIPMAMLLDLHYSKDEILEAYLNEVYLGQEGARAIHGFGLASQYFFAQPIRELKLHQVALLAAMVKGPSYYDPRRHPQRAIQRRNLVLQVLQEQGNITAAERFKAEQQSLGVVKQQSLLKGAYPAYMDLVKRQLREEYPEEALSSEGLRVFTALDPIAQIRAERSLVEVVAKLQKRHGKPVKELEGSMVVSNPLSGEVLAVVGGRNTRYQGFNRALDALRPVGSLIKPAVYLTALEEGYTLSSIIEDEPVDVQLPNGDVWQPKNYSRSSHGLVPLHSALAHSYNQSTARLGLEVGTGKVVDMLKRLGLQRDVKAYPSMLLGSTALSPLEVAQLYQTIAGNGFQVPMRAIRMVTDSHNEELSRYPFSIMQTVAGGPVHLIQYALQEVVTEGTARSVYSRLPRELVVAGKTGTTNDQRDSWFAGFAGDRLAVVWLGLDDNKPLPLTGSSGALRVWTEFMKQSRPQPFMAERPEDIEYHWVEDATGLMSGEGCEGARQLPFIKGSEPQESSGCGDTIVSNPLELFKRWFRSE</sequence>
<dbReference type="GO" id="GO:0009002">
    <property type="term" value="F:serine-type D-Ala-D-Ala carboxypeptidase activity"/>
    <property type="evidence" value="ECO:0007669"/>
    <property type="project" value="UniProtKB-EC"/>
</dbReference>
<dbReference type="KEGG" id="ajp:AMJAP_3086"/>
<reference evidence="29 30" key="1">
    <citation type="journal article" date="2008" name="Int. J. Syst. Evol. Microbiol.">
        <title>Amphritea japonica sp. nov. and Amphritea balenae sp. nov., isolated from the sediment adjacent to sperm whale carcasses off Kagoshima, Japan.</title>
        <authorList>
            <person name="Miyazaki M."/>
            <person name="Nogi Y."/>
            <person name="Fujiwara Y."/>
            <person name="Kawato M."/>
            <person name="Nagahama T."/>
            <person name="Kubokawa K."/>
            <person name="Horikoshi K."/>
        </authorList>
    </citation>
    <scope>NUCLEOTIDE SEQUENCE [LARGE SCALE GENOMIC DNA]</scope>
    <source>
        <strain evidence="29 30">ATCC BAA-1530</strain>
    </source>
</reference>
<dbReference type="GO" id="GO:0008658">
    <property type="term" value="F:penicillin binding"/>
    <property type="evidence" value="ECO:0007669"/>
    <property type="project" value="UniProtKB-UniRule"/>
</dbReference>
<keyword evidence="13 23" id="KW-0133">Cell shape</keyword>
<dbReference type="GO" id="GO:0030288">
    <property type="term" value="C:outer membrane-bounded periplasmic space"/>
    <property type="evidence" value="ECO:0007669"/>
    <property type="project" value="TreeGrafter"/>
</dbReference>
<evidence type="ECO:0000256" key="16">
    <source>
        <dbReference type="ARBA" id="ARBA00023251"/>
    </source>
</evidence>
<keyword evidence="12 29" id="KW-0378">Hydrolase</keyword>
<dbReference type="InterPro" id="IPR001460">
    <property type="entry name" value="PCN-bd_Tpept"/>
</dbReference>
<organism evidence="29 30">
    <name type="scientific">Amphritea japonica ATCC BAA-1530</name>
    <dbReference type="NCBI Taxonomy" id="1278309"/>
    <lineage>
        <taxon>Bacteria</taxon>
        <taxon>Pseudomonadati</taxon>
        <taxon>Pseudomonadota</taxon>
        <taxon>Gammaproteobacteria</taxon>
        <taxon>Oceanospirillales</taxon>
        <taxon>Oceanospirillaceae</taxon>
        <taxon>Amphritea</taxon>
    </lineage>
</organism>
<keyword evidence="9" id="KW-0645">Protease</keyword>
<proteinExistence type="inferred from homology"/>
<evidence type="ECO:0000256" key="7">
    <source>
        <dbReference type="ARBA" id="ARBA00022475"/>
    </source>
</evidence>
<evidence type="ECO:0000313" key="29">
    <source>
        <dbReference type="EMBL" id="BBB27671.1"/>
    </source>
</evidence>
<dbReference type="InterPro" id="IPR012338">
    <property type="entry name" value="Beta-lactam/transpept-like"/>
</dbReference>
<evidence type="ECO:0000313" key="30">
    <source>
        <dbReference type="Proteomes" id="UP000595663"/>
    </source>
</evidence>
<dbReference type="GO" id="GO:0009274">
    <property type="term" value="C:peptidoglycan-based cell wall"/>
    <property type="evidence" value="ECO:0007669"/>
    <property type="project" value="UniProtKB-UniRule"/>
</dbReference>